<keyword evidence="7" id="KW-0969">Cilium</keyword>
<organism evidence="7 8">
    <name type="scientific">Sodalis praecaptivus</name>
    <dbReference type="NCBI Taxonomy" id="1239307"/>
    <lineage>
        <taxon>Bacteria</taxon>
        <taxon>Pseudomonadati</taxon>
        <taxon>Pseudomonadota</taxon>
        <taxon>Gammaproteobacteria</taxon>
        <taxon>Enterobacterales</taxon>
        <taxon>Bruguierivoracaceae</taxon>
        <taxon>Sodalis</taxon>
    </lineage>
</organism>
<evidence type="ECO:0000259" key="6">
    <source>
        <dbReference type="Pfam" id="PF00669"/>
    </source>
</evidence>
<accession>W0HUA9</accession>
<comment type="similarity">
    <text evidence="3">Belongs to the bacterial flagellin family.</text>
</comment>
<dbReference type="Gene3D" id="1.20.1330.10">
    <property type="entry name" value="f41 fragment of flagellin, N-terminal domain"/>
    <property type="match status" value="1"/>
</dbReference>
<dbReference type="AlphaFoldDB" id="W0HUA9"/>
<evidence type="ECO:0000313" key="8">
    <source>
        <dbReference type="Proteomes" id="UP000019028"/>
    </source>
</evidence>
<dbReference type="PANTHER" id="PTHR42792:SF1">
    <property type="entry name" value="FLAGELLAR HOOK-ASSOCIATED PROTEIN 3"/>
    <property type="match status" value="1"/>
</dbReference>
<dbReference type="GO" id="GO:0071973">
    <property type="term" value="P:bacterial-type flagellum-dependent cell motility"/>
    <property type="evidence" value="ECO:0007669"/>
    <property type="project" value="InterPro"/>
</dbReference>
<keyword evidence="7" id="KW-0966">Cell projection</keyword>
<keyword evidence="5" id="KW-0975">Bacterial flagellum</keyword>
<dbReference type="InterPro" id="IPR013384">
    <property type="entry name" value="Flagell_FlgL"/>
</dbReference>
<evidence type="ECO:0000256" key="1">
    <source>
        <dbReference type="ARBA" id="ARBA00004365"/>
    </source>
</evidence>
<evidence type="ECO:0000256" key="2">
    <source>
        <dbReference type="ARBA" id="ARBA00004613"/>
    </source>
</evidence>
<dbReference type="GO" id="GO:0005198">
    <property type="term" value="F:structural molecule activity"/>
    <property type="evidence" value="ECO:0007669"/>
    <property type="project" value="InterPro"/>
</dbReference>
<dbReference type="GO" id="GO:0005576">
    <property type="term" value="C:extracellular region"/>
    <property type="evidence" value="ECO:0007669"/>
    <property type="project" value="UniProtKB-SubCell"/>
</dbReference>
<dbReference type="PATRIC" id="fig|1239307.3.peg.689"/>
<dbReference type="RefSeq" id="WP_025420870.1">
    <property type="nucleotide sequence ID" value="NZ_CP006569.1"/>
</dbReference>
<dbReference type="GO" id="GO:0009424">
    <property type="term" value="C:bacterial-type flagellum hook"/>
    <property type="evidence" value="ECO:0007669"/>
    <property type="project" value="InterPro"/>
</dbReference>
<reference evidence="7 8" key="1">
    <citation type="journal article" date="2014" name="Genome Biol. Evol.">
        <title>Genome degeneration and adaptation in a nascent stage of symbiosis.</title>
        <authorList>
            <person name="Oakeson K.F."/>
            <person name="Gil R."/>
            <person name="Clayton A.L."/>
            <person name="Dunn D.M."/>
            <person name="von Niederhausern A.C."/>
            <person name="Hamil C."/>
            <person name="Aoyagi A."/>
            <person name="Duval B."/>
            <person name="Baca A."/>
            <person name="Silva F.J."/>
            <person name="Vallier A."/>
            <person name="Jackson D.G."/>
            <person name="Latorre A."/>
            <person name="Weiss R.B."/>
            <person name="Heddi A."/>
            <person name="Moya A."/>
            <person name="Dale C."/>
        </authorList>
    </citation>
    <scope>NUCLEOTIDE SEQUENCE [LARGE SCALE GENOMIC DNA]</scope>
    <source>
        <strain evidence="7 8">HS1</strain>
    </source>
</reference>
<dbReference type="HOGENOM" id="CLU_024437_5_0_6"/>
<comment type="subcellular location">
    <subcellularLocation>
        <location evidence="1">Bacterial flagellum</location>
    </subcellularLocation>
    <subcellularLocation>
        <location evidence="2">Secreted</location>
    </subcellularLocation>
</comment>
<keyword evidence="4" id="KW-0964">Secreted</keyword>
<dbReference type="KEGG" id="sod:Sant_0642"/>
<evidence type="ECO:0000256" key="5">
    <source>
        <dbReference type="ARBA" id="ARBA00023143"/>
    </source>
</evidence>
<feature type="domain" description="Flagellin N-terminal" evidence="6">
    <location>
        <begin position="4"/>
        <end position="141"/>
    </location>
</feature>
<evidence type="ECO:0000256" key="4">
    <source>
        <dbReference type="ARBA" id="ARBA00022525"/>
    </source>
</evidence>
<dbReference type="EMBL" id="CP006569">
    <property type="protein sequence ID" value="AHF75738.1"/>
    <property type="molecule type" value="Genomic_DNA"/>
</dbReference>
<dbReference type="Proteomes" id="UP000019028">
    <property type="component" value="Chromosome"/>
</dbReference>
<dbReference type="PANTHER" id="PTHR42792">
    <property type="entry name" value="FLAGELLIN"/>
    <property type="match status" value="1"/>
</dbReference>
<dbReference type="SUPFAM" id="SSF64518">
    <property type="entry name" value="Phase 1 flagellin"/>
    <property type="match status" value="1"/>
</dbReference>
<protein>
    <submittedName>
        <fullName evidence="7">Flagellar hook-associated protein 3</fullName>
    </submittedName>
</protein>
<name>W0HUA9_9GAMM</name>
<sequence>MRLSTSMIYQRNLDAISESYSKWENTGQQLATGKRVNVPSDDPIAASQAIKLGQSQALNSQYSAARTSATNSLSAETTVLEQVTDVIQSAQTLLVQAGDGTLSDQDRQSLATQLQSYKDQLLNLANSQDGNGNYLFAGYKTNSAPFVAAEDGSVSYSGGGQAMTQQVDASRSMTVGDTGSAVFMSLTAGYTTEPDGGDSESNIFNTLDIALKALTTPQQDADSTVTDDYTAAIGKASRGLSNSLDNVLAVQSSVGSKLNELDNLDSLGTSRSTLISDNISALVDVDWYQAISDYSQQQVALQAAYSTFTAMQSMSLFSQ</sequence>
<keyword evidence="7" id="KW-0282">Flagellum</keyword>
<dbReference type="InterPro" id="IPR001492">
    <property type="entry name" value="Flagellin"/>
</dbReference>
<proteinExistence type="inferred from homology"/>
<evidence type="ECO:0000256" key="3">
    <source>
        <dbReference type="ARBA" id="ARBA00005709"/>
    </source>
</evidence>
<dbReference type="Pfam" id="PF00669">
    <property type="entry name" value="Flagellin_N"/>
    <property type="match status" value="1"/>
</dbReference>
<dbReference type="OrthoDB" id="9768249at2"/>
<keyword evidence="8" id="KW-1185">Reference proteome</keyword>
<dbReference type="NCBIfam" id="TIGR02550">
    <property type="entry name" value="flagell_flgL"/>
    <property type="match status" value="1"/>
</dbReference>
<evidence type="ECO:0000313" key="7">
    <source>
        <dbReference type="EMBL" id="AHF75738.1"/>
    </source>
</evidence>
<dbReference type="InterPro" id="IPR001029">
    <property type="entry name" value="Flagellin_N"/>
</dbReference>
<gene>
    <name evidence="7" type="primary">flgL2</name>
    <name evidence="7" type="ORF">Sant_0642</name>
</gene>